<proteinExistence type="predicted"/>
<evidence type="ECO:0000313" key="2">
    <source>
        <dbReference type="EMBL" id="UXA64342.1"/>
    </source>
</evidence>
<dbReference type="Proteomes" id="UP001058381">
    <property type="component" value="Chromosome"/>
</dbReference>
<reference evidence="2" key="1">
    <citation type="submission" date="2022-04" db="EMBL/GenBank/DDBJ databases">
        <title>Xanthomonas prunicola pv. tritici, a pathogen causing a previously unreported foliar disease of wheat.</title>
        <authorList>
            <person name="Clavijo F."/>
            <person name="Curland R.D."/>
            <person name="Dill-Macky R."/>
            <person name="Pereyra S."/>
            <person name="Roman-Reyna V."/>
            <person name="Siri M.I."/>
        </authorList>
    </citation>
    <scope>NUCLEOTIDE SEQUENCE</scope>
    <source>
        <strain evidence="2">CIX249</strain>
    </source>
</reference>
<protein>
    <submittedName>
        <fullName evidence="2">Toxin</fullName>
    </submittedName>
</protein>
<organism evidence="2 3">
    <name type="scientific">Xanthomonas prunicola</name>
    <dbReference type="NCBI Taxonomy" id="2053930"/>
    <lineage>
        <taxon>Bacteria</taxon>
        <taxon>Pseudomonadati</taxon>
        <taxon>Pseudomonadota</taxon>
        <taxon>Gammaproteobacteria</taxon>
        <taxon>Lysobacterales</taxon>
        <taxon>Lysobacteraceae</taxon>
        <taxon>Xanthomonas</taxon>
    </lineage>
</organism>
<dbReference type="EMBL" id="CP096142">
    <property type="protein sequence ID" value="UXA64342.1"/>
    <property type="molecule type" value="Genomic_DNA"/>
</dbReference>
<dbReference type="RefSeq" id="WP_252162109.1">
    <property type="nucleotide sequence ID" value="NZ_CP094827.1"/>
</dbReference>
<name>A0A9Q9IZZ1_9XANT</name>
<accession>A0A9Q9IZZ1</accession>
<evidence type="ECO:0000313" key="3">
    <source>
        <dbReference type="Proteomes" id="UP001058381"/>
    </source>
</evidence>
<gene>
    <name evidence="2" type="ORF">M0D43_15450</name>
</gene>
<feature type="domain" description="Tox-REase-7" evidence="1">
    <location>
        <begin position="115"/>
        <end position="175"/>
    </location>
</feature>
<sequence>MRLVRTLDRHWYAASNPYRFTDPDGRCEKPTGSNICAYIGNSGSRTQGGATGSAQSASSTNGFISAFTDRNWVTGDGSITDFGAIAHDVWYPLLDMPEGAGFKLAGGGLMAVRLGRMGEDAVRAAYDIGGKEFFVLNGRLRMPDGINWTLGTISEVKNTQSLSYTRQLRDYVSFSKA</sequence>
<dbReference type="Pfam" id="PF15649">
    <property type="entry name" value="Tox-REase-7"/>
    <property type="match status" value="1"/>
</dbReference>
<dbReference type="AlphaFoldDB" id="A0A9Q9IZZ1"/>
<dbReference type="GeneID" id="75152778"/>
<dbReference type="InterPro" id="IPR028903">
    <property type="entry name" value="Tox-REase-7_dom"/>
</dbReference>
<evidence type="ECO:0000259" key="1">
    <source>
        <dbReference type="Pfam" id="PF15649"/>
    </source>
</evidence>